<accession>A0A4R0MCJ2</accession>
<dbReference type="OrthoDB" id="635259at2"/>
<dbReference type="Pfam" id="PF20240">
    <property type="entry name" value="DUF6597"/>
    <property type="match status" value="1"/>
</dbReference>
<dbReference type="AlphaFoldDB" id="A0A4R0MCJ2"/>
<dbReference type="GO" id="GO:0043565">
    <property type="term" value="F:sequence-specific DNA binding"/>
    <property type="evidence" value="ECO:0007669"/>
    <property type="project" value="InterPro"/>
</dbReference>
<gene>
    <name evidence="2" type="ORF">EZ444_25790</name>
</gene>
<dbReference type="EMBL" id="SJSM01000035">
    <property type="protein sequence ID" value="TCC84031.1"/>
    <property type="molecule type" value="Genomic_DNA"/>
</dbReference>
<evidence type="ECO:0000313" key="2">
    <source>
        <dbReference type="EMBL" id="TCC84031.1"/>
    </source>
</evidence>
<dbReference type="InterPro" id="IPR018060">
    <property type="entry name" value="HTH_AraC"/>
</dbReference>
<feature type="domain" description="HTH araC/xylS-type" evidence="1">
    <location>
        <begin position="129"/>
        <end position="236"/>
    </location>
</feature>
<organism evidence="2 3">
    <name type="scientific">Pedobacter hiemivivus</name>
    <dbReference type="NCBI Taxonomy" id="2530454"/>
    <lineage>
        <taxon>Bacteria</taxon>
        <taxon>Pseudomonadati</taxon>
        <taxon>Bacteroidota</taxon>
        <taxon>Sphingobacteriia</taxon>
        <taxon>Sphingobacteriales</taxon>
        <taxon>Sphingobacteriaceae</taxon>
        <taxon>Pedobacter</taxon>
    </lineage>
</organism>
<name>A0A4R0MCJ2_9SPHI</name>
<dbReference type="PROSITE" id="PS01124">
    <property type="entry name" value="HTH_ARAC_FAMILY_2"/>
    <property type="match status" value="1"/>
</dbReference>
<dbReference type="Proteomes" id="UP000291117">
    <property type="component" value="Unassembled WGS sequence"/>
</dbReference>
<proteinExistence type="predicted"/>
<evidence type="ECO:0000313" key="3">
    <source>
        <dbReference type="Proteomes" id="UP000291117"/>
    </source>
</evidence>
<reference evidence="2 3" key="1">
    <citation type="submission" date="2019-02" db="EMBL/GenBank/DDBJ databases">
        <title>Pedobacter sp. RP-3-8 sp. nov., isolated from Arctic soil.</title>
        <authorList>
            <person name="Dahal R.H."/>
        </authorList>
    </citation>
    <scope>NUCLEOTIDE SEQUENCE [LARGE SCALE GENOMIC DNA]</scope>
    <source>
        <strain evidence="2 3">RP-3-8</strain>
    </source>
</reference>
<sequence length="250" mass="28998">MDDIEYKIIKPDSSLSDFVESFWMIVNHSEESKEIVVLPNATIDISLSRSLSEPFHIMLMGLENEAGQTSLNPKMVIFAISFKLLAIEYLLKTSISDLVNEGRPLPPDFWGFSQDDLNDFDSFHFKASNKIKELIKEKIDERKRRLFELIYSSNGALTVKELSEKVYWSSRQINRYFNQQFGISLKLYCNLLRFSASFNQLNDGRLFPEQNYTDQAHFIREIKKFSGVAPGELSKNKNDRFIQLSALKKQ</sequence>
<evidence type="ECO:0000259" key="1">
    <source>
        <dbReference type="PROSITE" id="PS01124"/>
    </source>
</evidence>
<dbReference type="InterPro" id="IPR046532">
    <property type="entry name" value="DUF6597"/>
</dbReference>
<dbReference type="GO" id="GO:0003700">
    <property type="term" value="F:DNA-binding transcription factor activity"/>
    <property type="evidence" value="ECO:0007669"/>
    <property type="project" value="InterPro"/>
</dbReference>
<dbReference type="RefSeq" id="WP_131612793.1">
    <property type="nucleotide sequence ID" value="NZ_SJSM01000035.1"/>
</dbReference>
<protein>
    <submittedName>
        <fullName evidence="2">AraC family transcriptional regulator</fullName>
    </submittedName>
</protein>
<dbReference type="Gene3D" id="1.10.10.60">
    <property type="entry name" value="Homeodomain-like"/>
    <property type="match status" value="1"/>
</dbReference>
<comment type="caution">
    <text evidence="2">The sequence shown here is derived from an EMBL/GenBank/DDBJ whole genome shotgun (WGS) entry which is preliminary data.</text>
</comment>
<dbReference type="SMART" id="SM00342">
    <property type="entry name" value="HTH_ARAC"/>
    <property type="match status" value="1"/>
</dbReference>
<keyword evidence="3" id="KW-1185">Reference proteome</keyword>